<feature type="region of interest" description="Disordered" evidence="1">
    <location>
        <begin position="1"/>
        <end position="44"/>
    </location>
</feature>
<dbReference type="AlphaFoldDB" id="A0AAD3H619"/>
<proteinExistence type="predicted"/>
<keyword evidence="3" id="KW-1185">Reference proteome</keyword>
<dbReference type="Proteomes" id="UP001054902">
    <property type="component" value="Unassembled WGS sequence"/>
</dbReference>
<feature type="compositionally biased region" description="Basic and acidic residues" evidence="1">
    <location>
        <begin position="18"/>
        <end position="27"/>
    </location>
</feature>
<accession>A0AAD3H619</accession>
<protein>
    <submittedName>
        <fullName evidence="2">P-loop containing nucleoside triphosphate hydrolase protein</fullName>
    </submittedName>
</protein>
<dbReference type="GO" id="GO:0016787">
    <property type="term" value="F:hydrolase activity"/>
    <property type="evidence" value="ECO:0007669"/>
    <property type="project" value="UniProtKB-KW"/>
</dbReference>
<reference evidence="2 3" key="1">
    <citation type="journal article" date="2021" name="Sci. Rep.">
        <title>The genome of the diatom Chaetoceros tenuissimus carries an ancient integrated fragment of an extant virus.</title>
        <authorList>
            <person name="Hongo Y."/>
            <person name="Kimura K."/>
            <person name="Takaki Y."/>
            <person name="Yoshida Y."/>
            <person name="Baba S."/>
            <person name="Kobayashi G."/>
            <person name="Nagasaki K."/>
            <person name="Hano T."/>
            <person name="Tomaru Y."/>
        </authorList>
    </citation>
    <scope>NUCLEOTIDE SEQUENCE [LARGE SCALE GENOMIC DNA]</scope>
    <source>
        <strain evidence="2 3">NIES-3715</strain>
    </source>
</reference>
<sequence length="322" mass="36570">MGKKKQKKGATGKSKRGGNPDKSKKENFLWNVPSPVPKSSRRNTSYLDKLKAGEKKLNSIRDAQQLFRILARDYGNCVQLVLKFDESMQSVLSHATNLLHPDLTEPLKLLSAFGEEESLTQGIYKERMISCFESFFDAEAFMLKLTELLTSGRLDSSDHSTIAWFLLQLGKTGNEKFLNDSLIKDMITFLRTSTGQGFPALYEQLEVIFQVSDEKDKESSQKDLLEKVPVSLEAARQIMRPPGTREHDNDKANFRAISIVPTSSELRCKESPFLPSAFNPEHIDNKEAAALDRQFRLMRQDLIGVVKEELRAELKLHQKDFV</sequence>
<comment type="caution">
    <text evidence="2">The sequence shown here is derived from an EMBL/GenBank/DDBJ whole genome shotgun (WGS) entry which is preliminary data.</text>
</comment>
<keyword evidence="2" id="KW-0378">Hydrolase</keyword>
<evidence type="ECO:0000256" key="1">
    <source>
        <dbReference type="SAM" id="MobiDB-lite"/>
    </source>
</evidence>
<gene>
    <name evidence="2" type="ORF">CTEN210_07809</name>
</gene>
<name>A0AAD3H619_9STRA</name>
<evidence type="ECO:0000313" key="2">
    <source>
        <dbReference type="EMBL" id="GFH51333.1"/>
    </source>
</evidence>
<evidence type="ECO:0000313" key="3">
    <source>
        <dbReference type="Proteomes" id="UP001054902"/>
    </source>
</evidence>
<dbReference type="EMBL" id="BLLK01000045">
    <property type="protein sequence ID" value="GFH51333.1"/>
    <property type="molecule type" value="Genomic_DNA"/>
</dbReference>
<organism evidence="2 3">
    <name type="scientific">Chaetoceros tenuissimus</name>
    <dbReference type="NCBI Taxonomy" id="426638"/>
    <lineage>
        <taxon>Eukaryota</taxon>
        <taxon>Sar</taxon>
        <taxon>Stramenopiles</taxon>
        <taxon>Ochrophyta</taxon>
        <taxon>Bacillariophyta</taxon>
        <taxon>Coscinodiscophyceae</taxon>
        <taxon>Chaetocerotophycidae</taxon>
        <taxon>Chaetocerotales</taxon>
        <taxon>Chaetocerotaceae</taxon>
        <taxon>Chaetoceros</taxon>
    </lineage>
</organism>
<feature type="compositionally biased region" description="Basic residues" evidence="1">
    <location>
        <begin position="1"/>
        <end position="16"/>
    </location>
</feature>